<dbReference type="PANTHER" id="PTHR37809">
    <property type="entry name" value="RIBOSOMAL PROTEIN S12 METHYLTHIOTRANSFERASE ACCESSORY FACTOR YCAO"/>
    <property type="match status" value="1"/>
</dbReference>
<organism evidence="2 3">
    <name type="scientific">Saccharolobus solfataricus</name>
    <name type="common">Sulfolobus solfataricus</name>
    <dbReference type="NCBI Taxonomy" id="2287"/>
    <lineage>
        <taxon>Archaea</taxon>
        <taxon>Thermoproteota</taxon>
        <taxon>Thermoprotei</taxon>
        <taxon>Sulfolobales</taxon>
        <taxon>Sulfolobaceae</taxon>
        <taxon>Saccharolobus</taxon>
    </lineage>
</organism>
<name>A0A7S9IHD9_SACSO</name>
<evidence type="ECO:0000313" key="2">
    <source>
        <dbReference type="EMBL" id="QPG49207.1"/>
    </source>
</evidence>
<dbReference type="AlphaFoldDB" id="A0A7S9IHD9"/>
<dbReference type="Pfam" id="PF02624">
    <property type="entry name" value="YcaO"/>
    <property type="match status" value="1"/>
</dbReference>
<sequence>MKLSITKSYDELSTLISQSILGNVFLSAGTNYIHNIFTLVSDDYSKNDGISKLLYFYFRLYYKDEHYFKFTGGSFDLIRALNKFAGEFVERASLYFGKNTNIITDTISNLTNRGELYYFPDYILKRNTSKYDIDNIMRTPIAWIEGEYLVSGKKVLVPTFLVYFTPPTIQDKVYKSNISNIYKYLDITVSSNGVASGISREDALAHALLELIERDVSMDWWLYKYKPNKVIKYNNVIKDKPFIIGVFNKYRNIYVSVSLITQTYFLPFLTIGAGCHIDENLAILKSVEEAVFGFHLFHIDNFNNIDNIIDNIEYLNYKTIFDYEVDPYDMGYLYYAFNRENITKIENFVKETFKESNEIYEPLDLLDRIEELKNLKDHTIQSDYLLSIIKNTFINEINDDPIIIDITNELFEDLGIYTYKAISDKLLPFAPYDYILKQNHPAIRKKILNTLPNPFP</sequence>
<dbReference type="PANTHER" id="PTHR37809:SF1">
    <property type="entry name" value="RIBOSOMAL PROTEIN S12 METHYLTHIOTRANSFERASE ACCESSORY FACTOR YCAO"/>
    <property type="match status" value="1"/>
</dbReference>
<dbReference type="InterPro" id="IPR003776">
    <property type="entry name" value="YcaO-like_dom"/>
</dbReference>
<dbReference type="EMBL" id="CP050869">
    <property type="protein sequence ID" value="QPG49207.1"/>
    <property type="molecule type" value="Genomic_DNA"/>
</dbReference>
<evidence type="ECO:0000313" key="3">
    <source>
        <dbReference type="Proteomes" id="UP000594632"/>
    </source>
</evidence>
<feature type="domain" description="YcaO" evidence="1">
    <location>
        <begin position="72"/>
        <end position="456"/>
    </location>
</feature>
<evidence type="ECO:0000259" key="1">
    <source>
        <dbReference type="PROSITE" id="PS51664"/>
    </source>
</evidence>
<reference evidence="2 3" key="1">
    <citation type="journal article" date="2020" name="Nat. Commun.">
        <title>The structures of two archaeal type IV pili illuminate evolutionary relationships.</title>
        <authorList>
            <person name="Wang F."/>
            <person name="Baquero D.P."/>
            <person name="Su Z."/>
            <person name="Beltran L.C."/>
            <person name="Prangishvili D."/>
            <person name="Krupovic M."/>
            <person name="Egelman E.H."/>
        </authorList>
    </citation>
    <scope>NUCLEOTIDE SEQUENCE [LARGE SCALE GENOMIC DNA]</scope>
    <source>
        <strain evidence="2 3">POZ149</strain>
    </source>
</reference>
<proteinExistence type="predicted"/>
<dbReference type="Proteomes" id="UP000594632">
    <property type="component" value="Chromosome"/>
</dbReference>
<accession>A0A7S9IHD9</accession>
<dbReference type="Gene3D" id="3.30.1330.230">
    <property type="match status" value="1"/>
</dbReference>
<gene>
    <name evidence="2" type="ORF">HFC64_04475</name>
</gene>
<dbReference type="PROSITE" id="PS51664">
    <property type="entry name" value="YCAO"/>
    <property type="match status" value="1"/>
</dbReference>
<protein>
    <recommendedName>
        <fullName evidence="1">YcaO domain-containing protein</fullName>
    </recommendedName>
</protein>